<proteinExistence type="predicted"/>
<organism evidence="1">
    <name type="scientific">Agaricus bisporus virus 6</name>
    <dbReference type="NCBI Taxonomy" id="1945750"/>
    <lineage>
        <taxon>Viruses</taxon>
    </lineage>
</organism>
<name>A0A1Q1N6L5_9VIRU</name>
<sequence length="177" mass="19276">MFRIMASTVESGTIVNGGDAPMERGLAVAGSNVDEVNIDLTSRTSATFKFSHLLHAHYMNCGVVNLLSISFKIMFTEAGQRFRIGMRAEGSGTTLSALAGRQNGFRTVSTDETVGVDISKTLVLDSFLSKRVTPDSRDLKMAEILYEKSADVEFNLTLEVQVEGKRVIYIDGSSLNL</sequence>
<protein>
    <submittedName>
        <fullName evidence="1">Uncharacterized protein</fullName>
    </submittedName>
</protein>
<dbReference type="EMBL" id="KY357508">
    <property type="protein sequence ID" value="AQM49949.1"/>
    <property type="molecule type" value="Genomic_RNA"/>
</dbReference>
<accession>A0A1Q1N6L5</accession>
<reference evidence="1" key="1">
    <citation type="submission" date="2016-12" db="EMBL/GenBank/DDBJ databases">
        <title>Multiple viral infections in Agaricus bisporus - Characterisation of 18 unique RNA viruses and 8 ORFans identified by deep sequencing.</title>
        <authorList>
            <person name="Deakin G."/>
            <person name="Dobbs E."/>
            <person name="Jones I.M."/>
            <person name="Grogan H.M."/>
            <person name="Burton K.S."/>
        </authorList>
    </citation>
    <scope>NUCLEOTIDE SEQUENCE</scope>
    <source>
        <strain evidence="1">2990</strain>
    </source>
</reference>
<evidence type="ECO:0000313" key="1">
    <source>
        <dbReference type="EMBL" id="AQM49949.1"/>
    </source>
</evidence>